<name>A0AAD9WTN2_9ROSI</name>
<evidence type="ECO:0000313" key="2">
    <source>
        <dbReference type="EMBL" id="KAK2642032.1"/>
    </source>
</evidence>
<keyword evidence="3" id="KW-1185">Reference proteome</keyword>
<organism evidence="2 3">
    <name type="scientific">Dipteronia dyeriana</name>
    <dbReference type="NCBI Taxonomy" id="168575"/>
    <lineage>
        <taxon>Eukaryota</taxon>
        <taxon>Viridiplantae</taxon>
        <taxon>Streptophyta</taxon>
        <taxon>Embryophyta</taxon>
        <taxon>Tracheophyta</taxon>
        <taxon>Spermatophyta</taxon>
        <taxon>Magnoliopsida</taxon>
        <taxon>eudicotyledons</taxon>
        <taxon>Gunneridae</taxon>
        <taxon>Pentapetalae</taxon>
        <taxon>rosids</taxon>
        <taxon>malvids</taxon>
        <taxon>Sapindales</taxon>
        <taxon>Sapindaceae</taxon>
        <taxon>Hippocastanoideae</taxon>
        <taxon>Acereae</taxon>
        <taxon>Dipteronia</taxon>
    </lineage>
</organism>
<evidence type="ECO:0000256" key="1">
    <source>
        <dbReference type="SAM" id="MobiDB-lite"/>
    </source>
</evidence>
<comment type="caution">
    <text evidence="2">The sequence shown here is derived from an EMBL/GenBank/DDBJ whole genome shotgun (WGS) entry which is preliminary data.</text>
</comment>
<proteinExistence type="predicted"/>
<gene>
    <name evidence="2" type="ORF">Ddye_023795</name>
</gene>
<evidence type="ECO:0008006" key="4">
    <source>
        <dbReference type="Google" id="ProtNLM"/>
    </source>
</evidence>
<dbReference type="EMBL" id="JANJYI010000007">
    <property type="protein sequence ID" value="KAK2642032.1"/>
    <property type="molecule type" value="Genomic_DNA"/>
</dbReference>
<dbReference type="Proteomes" id="UP001280121">
    <property type="component" value="Unassembled WGS sequence"/>
</dbReference>
<reference evidence="2" key="1">
    <citation type="journal article" date="2023" name="Plant J.">
        <title>Genome sequences and population genomics provide insights into the demographic history, inbreeding, and mutation load of two 'living fossil' tree species of Dipteronia.</title>
        <authorList>
            <person name="Feng Y."/>
            <person name="Comes H.P."/>
            <person name="Chen J."/>
            <person name="Zhu S."/>
            <person name="Lu R."/>
            <person name="Zhang X."/>
            <person name="Li P."/>
            <person name="Qiu J."/>
            <person name="Olsen K.M."/>
            <person name="Qiu Y."/>
        </authorList>
    </citation>
    <scope>NUCLEOTIDE SEQUENCE</scope>
    <source>
        <strain evidence="2">KIB01</strain>
    </source>
</reference>
<protein>
    <recommendedName>
        <fullName evidence="4">Phospholipase-like protein</fullName>
    </recommendedName>
</protein>
<sequence length="320" mass="38000">MASCFWHFLTMHRKMKFSSGVIHRLLLRELHHNGPTDEIQFMLLGNKSVRFSKYRTRAYAEVENDIHHLYFPRVNEVSLEEIRVVVTVGEFGKVYDAVNLFLIYMLNWILMGLDERFKIPVWQFRLGEDLDTFNAFPWGSHVYRHSIYSFKYAFEERRDRFELRQQEKGAHVHIVETYNIYGLSYAILIFAFKVIPDLGQQFSTQRVTDLSPRILKWELTKQPRGKKLAKIFKAMASWEDLLNDVSEAFRKSEEDQKRQHLELVDMIQKSDEDRQQQYRVLLDTIQGLQGSTTYTQRDGPPPPNPDFSNEDMTDEYRGDR</sequence>
<feature type="region of interest" description="Disordered" evidence="1">
    <location>
        <begin position="289"/>
        <end position="320"/>
    </location>
</feature>
<dbReference type="PANTHER" id="PTHR48449:SF1">
    <property type="entry name" value="DUF1985 DOMAIN-CONTAINING PROTEIN"/>
    <property type="match status" value="1"/>
</dbReference>
<accession>A0AAD9WTN2</accession>
<dbReference type="PANTHER" id="PTHR48449">
    <property type="entry name" value="DUF1985 DOMAIN-CONTAINING PROTEIN"/>
    <property type="match status" value="1"/>
</dbReference>
<dbReference type="AlphaFoldDB" id="A0AAD9WTN2"/>
<evidence type="ECO:0000313" key="3">
    <source>
        <dbReference type="Proteomes" id="UP001280121"/>
    </source>
</evidence>